<organism evidence="1 2">
    <name type="scientific">Gossypium arboreum</name>
    <name type="common">Tree cotton</name>
    <name type="synonym">Gossypium nanking</name>
    <dbReference type="NCBI Taxonomy" id="29729"/>
    <lineage>
        <taxon>Eukaryota</taxon>
        <taxon>Viridiplantae</taxon>
        <taxon>Streptophyta</taxon>
        <taxon>Embryophyta</taxon>
        <taxon>Tracheophyta</taxon>
        <taxon>Spermatophyta</taxon>
        <taxon>Magnoliopsida</taxon>
        <taxon>eudicotyledons</taxon>
        <taxon>Gunneridae</taxon>
        <taxon>Pentapetalae</taxon>
        <taxon>rosids</taxon>
        <taxon>malvids</taxon>
        <taxon>Malvales</taxon>
        <taxon>Malvaceae</taxon>
        <taxon>Malvoideae</taxon>
        <taxon>Gossypium</taxon>
    </lineage>
</organism>
<keyword evidence="2" id="KW-1185">Reference proteome</keyword>
<dbReference type="Proteomes" id="UP001358586">
    <property type="component" value="Chromosome 5"/>
</dbReference>
<evidence type="ECO:0000313" key="2">
    <source>
        <dbReference type="Proteomes" id="UP001358586"/>
    </source>
</evidence>
<comment type="caution">
    <text evidence="1">The sequence shown here is derived from an EMBL/GenBank/DDBJ whole genome shotgun (WGS) entry which is preliminary data.</text>
</comment>
<proteinExistence type="predicted"/>
<protein>
    <submittedName>
        <fullName evidence="1">Uncharacterized protein</fullName>
    </submittedName>
</protein>
<reference evidence="1 2" key="1">
    <citation type="submission" date="2023-03" db="EMBL/GenBank/DDBJ databases">
        <title>WGS of Gossypium arboreum.</title>
        <authorList>
            <person name="Yu D."/>
        </authorList>
    </citation>
    <scope>NUCLEOTIDE SEQUENCE [LARGE SCALE GENOMIC DNA]</scope>
    <source>
        <tissue evidence="1">Leaf</tissue>
    </source>
</reference>
<sequence>MGGGAQGHVAGCRGVAPLQQERLVAPLQQERLVAPPGLARPVDAILAQEAMADSIEFPQGSITRFRAKKFRDTIANHIDRVWGQEVVELIKQTWSSTPCVPYSFLQAEF</sequence>
<accession>A0ABR0Q368</accession>
<gene>
    <name evidence="1" type="ORF">PVK06_017451</name>
</gene>
<name>A0ABR0Q368_GOSAR</name>
<evidence type="ECO:0000313" key="1">
    <source>
        <dbReference type="EMBL" id="KAK5833600.1"/>
    </source>
</evidence>
<dbReference type="EMBL" id="JARKNE010000005">
    <property type="protein sequence ID" value="KAK5833600.1"/>
    <property type="molecule type" value="Genomic_DNA"/>
</dbReference>